<dbReference type="Pfam" id="PF04280">
    <property type="entry name" value="Tim44"/>
    <property type="match status" value="1"/>
</dbReference>
<dbReference type="InterPro" id="IPR016985">
    <property type="entry name" value="UCP031890_Tim44-rel"/>
</dbReference>
<dbReference type="SMART" id="SM00978">
    <property type="entry name" value="Tim44"/>
    <property type="match status" value="1"/>
</dbReference>
<reference evidence="4" key="2">
    <citation type="journal article" date="2011" name="Environ. Microbiol.">
        <title>Time-series analyses of Monterey Bay coastal microbial picoplankton using a 'genome proxy' microarray.</title>
        <authorList>
            <person name="Rich V.I."/>
            <person name="Pham V.D."/>
            <person name="Eppley J."/>
            <person name="Shi Y."/>
            <person name="DeLong E.F."/>
        </authorList>
    </citation>
    <scope>NUCLEOTIDE SEQUENCE</scope>
</reference>
<dbReference type="PIRSF" id="PIRSF031890">
    <property type="entry name" value="UCP031890_transporter_Tim44"/>
    <property type="match status" value="1"/>
</dbReference>
<dbReference type="AlphaFoldDB" id="A9QP62"/>
<proteinExistence type="predicted"/>
<feature type="region of interest" description="Disordered" evidence="1">
    <location>
        <begin position="34"/>
        <end position="53"/>
    </location>
</feature>
<dbReference type="NCBIfam" id="NF033779">
    <property type="entry name" value="Tim44_TimA_adap"/>
    <property type="match status" value="1"/>
</dbReference>
<dbReference type="EMBL" id="EU221239">
    <property type="protein sequence ID" value="ABX59230.1"/>
    <property type="molecule type" value="Genomic_DNA"/>
</dbReference>
<feature type="domain" description="Tim44-like" evidence="2">
    <location>
        <begin position="70"/>
        <end position="218"/>
    </location>
</feature>
<evidence type="ECO:0000259" key="2">
    <source>
        <dbReference type="SMART" id="SM00978"/>
    </source>
</evidence>
<organism evidence="3">
    <name type="scientific">uncultured marine bacterium EB000_55B11</name>
    <dbReference type="NCBI Taxonomy" id="480665"/>
    <lineage>
        <taxon>Bacteria</taxon>
        <taxon>environmental samples</taxon>
    </lineage>
</organism>
<protein>
    <submittedName>
        <fullName evidence="3">Uncharacterized protein conserved in bacteria</fullName>
    </submittedName>
</protein>
<evidence type="ECO:0000313" key="4">
    <source>
        <dbReference type="EMBL" id="ADI19912.1"/>
    </source>
</evidence>
<evidence type="ECO:0000313" key="3">
    <source>
        <dbReference type="EMBL" id="ABX59230.1"/>
    </source>
</evidence>
<dbReference type="EMBL" id="GU474935">
    <property type="protein sequence ID" value="ADI19912.1"/>
    <property type="molecule type" value="Genomic_DNA"/>
</dbReference>
<dbReference type="SUPFAM" id="SSF54427">
    <property type="entry name" value="NTF2-like"/>
    <property type="match status" value="1"/>
</dbReference>
<evidence type="ECO:0000256" key="1">
    <source>
        <dbReference type="SAM" id="MobiDB-lite"/>
    </source>
</evidence>
<dbReference type="Gene3D" id="3.10.450.240">
    <property type="match status" value="1"/>
</dbReference>
<dbReference type="InterPro" id="IPR032710">
    <property type="entry name" value="NTF2-like_dom_sf"/>
</dbReference>
<feature type="compositionally biased region" description="Basic and acidic residues" evidence="1">
    <location>
        <begin position="42"/>
        <end position="53"/>
    </location>
</feature>
<dbReference type="InterPro" id="IPR007379">
    <property type="entry name" value="Tim44-like_dom"/>
</dbReference>
<accession>A9QP62</accession>
<reference evidence="3" key="1">
    <citation type="journal article" date="2008" name="Environ. Microbiol.">
        <title>Design and testing of 'genome-proxy' microarrays to profile marine microbial communities.</title>
        <authorList>
            <person name="Rich V.I."/>
            <person name="Konstantinidis K."/>
            <person name="DeLong E.F."/>
        </authorList>
    </citation>
    <scope>NUCLEOTIDE SEQUENCE</scope>
</reference>
<gene>
    <name evidence="3" type="ORF">MBMO_EB00055B11g019</name>
</gene>
<name>A9QP62_9BACT</name>
<sequence>MSDPMFQLVILGVIALFVILRLRSVLGTRSGFEPTNVPKPTFQKEKTPTEENDNKIDRDIADYVSVDSSSGKALSQMKKAESNFLVTEFIQGAGQAYEMILIAFEEGDRDGLRPFLADDVYDSFESVITEREKAQLNIDATFIGLREIKLTSAEYDWRAKEGEITLSLVAELTTVVKNINDEIIEGDKNKIKKQKDTWTFSRIMGNDNPNWTLVATGE</sequence>